<dbReference type="OrthoDB" id="8954335at2759"/>
<dbReference type="InterPro" id="IPR006073">
    <property type="entry name" value="GTP-bd"/>
</dbReference>
<evidence type="ECO:0000313" key="3">
    <source>
        <dbReference type="EMBL" id="KJA21944.1"/>
    </source>
</evidence>
<dbReference type="SUPFAM" id="SSF52540">
    <property type="entry name" value="P-loop containing nucleoside triphosphate hydrolases"/>
    <property type="match status" value="1"/>
</dbReference>
<dbReference type="Proteomes" id="UP000054270">
    <property type="component" value="Unassembled WGS sequence"/>
</dbReference>
<dbReference type="Gene3D" id="3.40.50.300">
    <property type="entry name" value="P-loop containing nucleotide triphosphate hydrolases"/>
    <property type="match status" value="1"/>
</dbReference>
<accession>A0A0D2NST8</accession>
<proteinExistence type="predicted"/>
<gene>
    <name evidence="3" type="ORF">HYPSUDRAFT_67422</name>
</gene>
<dbReference type="AlphaFoldDB" id="A0A0D2NST8"/>
<dbReference type="EMBL" id="KN817554">
    <property type="protein sequence ID" value="KJA21944.1"/>
    <property type="molecule type" value="Genomic_DNA"/>
</dbReference>
<evidence type="ECO:0000256" key="1">
    <source>
        <dbReference type="SAM" id="Coils"/>
    </source>
</evidence>
<sequence>MGATGSGKSSFINLACGSDAVTASDDIESCTETVEEAPPFVLDGQQVKLFDTPSFDHTNRSPHEILQIISEALENQYRKGTKLHGIIFMHPIDAIRINSLAKENFSVFTRLCGTTALKNVVIVANKWPKAQNRRDKFEHRLERLSSSDELFAFAVSNGAHIQKHLEQTAGSAHAIIREMLKNQPIPLAIQEEMVDHHKSIDETTAGIKLNEKSADTMKQLEEKIKLQLKDDEAARRRALEDELSAKIQAYEDKNKKLQDMIAKKKAKIVALQKELEAEINARQESDTDEQADTQPTMYHSIVSGGNHTMQITSGHSFYAAPNLTNKLVEGTPLRTHKVRFVFWSIIIRQTIL</sequence>
<dbReference type="STRING" id="945553.A0A0D2NST8"/>
<name>A0A0D2NST8_HYPSF</name>
<evidence type="ECO:0000313" key="4">
    <source>
        <dbReference type="Proteomes" id="UP000054270"/>
    </source>
</evidence>
<dbReference type="OMA" id="HATCEDA"/>
<feature type="coiled-coil region" evidence="1">
    <location>
        <begin position="210"/>
        <end position="281"/>
    </location>
</feature>
<feature type="domain" description="G" evidence="2">
    <location>
        <begin position="1"/>
        <end position="126"/>
    </location>
</feature>
<organism evidence="3 4">
    <name type="scientific">Hypholoma sublateritium (strain FD-334 SS-4)</name>
    <dbReference type="NCBI Taxonomy" id="945553"/>
    <lineage>
        <taxon>Eukaryota</taxon>
        <taxon>Fungi</taxon>
        <taxon>Dikarya</taxon>
        <taxon>Basidiomycota</taxon>
        <taxon>Agaricomycotina</taxon>
        <taxon>Agaricomycetes</taxon>
        <taxon>Agaricomycetidae</taxon>
        <taxon>Agaricales</taxon>
        <taxon>Agaricineae</taxon>
        <taxon>Strophariaceae</taxon>
        <taxon>Hypholoma</taxon>
    </lineage>
</organism>
<evidence type="ECO:0000259" key="2">
    <source>
        <dbReference type="Pfam" id="PF01926"/>
    </source>
</evidence>
<dbReference type="Pfam" id="PF01926">
    <property type="entry name" value="MMR_HSR1"/>
    <property type="match status" value="1"/>
</dbReference>
<keyword evidence="1" id="KW-0175">Coiled coil</keyword>
<dbReference type="InterPro" id="IPR027417">
    <property type="entry name" value="P-loop_NTPase"/>
</dbReference>
<dbReference type="CDD" id="cd00882">
    <property type="entry name" value="Ras_like_GTPase"/>
    <property type="match status" value="1"/>
</dbReference>
<keyword evidence="4" id="KW-1185">Reference proteome</keyword>
<protein>
    <recommendedName>
        <fullName evidence="2">G domain-containing protein</fullName>
    </recommendedName>
</protein>
<dbReference type="GO" id="GO:0005525">
    <property type="term" value="F:GTP binding"/>
    <property type="evidence" value="ECO:0007669"/>
    <property type="project" value="InterPro"/>
</dbReference>
<reference evidence="4" key="1">
    <citation type="submission" date="2014-04" db="EMBL/GenBank/DDBJ databases">
        <title>Evolutionary Origins and Diversification of the Mycorrhizal Mutualists.</title>
        <authorList>
            <consortium name="DOE Joint Genome Institute"/>
            <consortium name="Mycorrhizal Genomics Consortium"/>
            <person name="Kohler A."/>
            <person name="Kuo A."/>
            <person name="Nagy L.G."/>
            <person name="Floudas D."/>
            <person name="Copeland A."/>
            <person name="Barry K.W."/>
            <person name="Cichocki N."/>
            <person name="Veneault-Fourrey C."/>
            <person name="LaButti K."/>
            <person name="Lindquist E.A."/>
            <person name="Lipzen A."/>
            <person name="Lundell T."/>
            <person name="Morin E."/>
            <person name="Murat C."/>
            <person name="Riley R."/>
            <person name="Ohm R."/>
            <person name="Sun H."/>
            <person name="Tunlid A."/>
            <person name="Henrissat B."/>
            <person name="Grigoriev I.V."/>
            <person name="Hibbett D.S."/>
            <person name="Martin F."/>
        </authorList>
    </citation>
    <scope>NUCLEOTIDE SEQUENCE [LARGE SCALE GENOMIC DNA]</scope>
    <source>
        <strain evidence="4">FD-334 SS-4</strain>
    </source>
</reference>